<proteinExistence type="predicted"/>
<dbReference type="PATRIC" id="fig|39960.10.peg.2606"/>
<keyword evidence="2" id="KW-1185">Reference proteome</keyword>
<evidence type="ECO:0000313" key="2">
    <source>
        <dbReference type="Proteomes" id="UP000027866"/>
    </source>
</evidence>
<protein>
    <submittedName>
        <fullName evidence="1">Uncharacterized protein</fullName>
    </submittedName>
</protein>
<gene>
    <name evidence="1" type="ORF">EH32_11130</name>
</gene>
<dbReference type="Proteomes" id="UP000027866">
    <property type="component" value="Unassembled WGS sequence"/>
</dbReference>
<organism evidence="1 2">
    <name type="scientific">Erythrobacter litoralis</name>
    <dbReference type="NCBI Taxonomy" id="39960"/>
    <lineage>
        <taxon>Bacteria</taxon>
        <taxon>Pseudomonadati</taxon>
        <taxon>Pseudomonadota</taxon>
        <taxon>Alphaproteobacteria</taxon>
        <taxon>Sphingomonadales</taxon>
        <taxon>Erythrobacteraceae</taxon>
        <taxon>Erythrobacter/Porphyrobacter group</taxon>
        <taxon>Erythrobacter</taxon>
    </lineage>
</organism>
<accession>A0A074MKE8</accession>
<reference evidence="1 2" key="1">
    <citation type="submission" date="2014-04" db="EMBL/GenBank/DDBJ databases">
        <title>A comprehensive comparison of genomes of Erythrobacter spp. Strains.</title>
        <authorList>
            <person name="Zheng Q."/>
        </authorList>
    </citation>
    <scope>NUCLEOTIDE SEQUENCE [LARGE SCALE GENOMIC DNA]</scope>
    <source>
        <strain evidence="1 2">DSM 8509</strain>
    </source>
</reference>
<dbReference type="KEGG" id="elq:Ga0102493_11352"/>
<comment type="caution">
    <text evidence="1">The sequence shown here is derived from an EMBL/GenBank/DDBJ whole genome shotgun (WGS) entry which is preliminary data.</text>
</comment>
<dbReference type="AlphaFoldDB" id="A0A074MKE8"/>
<sequence>MALKGQTQPPFNNPREAALALLIGSDRWSRKAAGFLGHMAVIKRQLTAREKAWLEDMLLKAGYSALSEVEDR</sequence>
<dbReference type="EMBL" id="JMIX01000006">
    <property type="protein sequence ID" value="KEO93270.1"/>
    <property type="molecule type" value="Genomic_DNA"/>
</dbReference>
<dbReference type="RefSeq" id="WP_034903224.1">
    <property type="nucleotide sequence ID" value="NZ_CP017057.1"/>
</dbReference>
<name>A0A074MKE8_9SPHN</name>
<evidence type="ECO:0000313" key="1">
    <source>
        <dbReference type="EMBL" id="KEO93270.1"/>
    </source>
</evidence>